<dbReference type="GO" id="GO:0009253">
    <property type="term" value="P:peptidoglycan catabolic process"/>
    <property type="evidence" value="ECO:0007669"/>
    <property type="project" value="InterPro"/>
</dbReference>
<dbReference type="GO" id="GO:0008745">
    <property type="term" value="F:N-acetylmuramoyl-L-alanine amidase activity"/>
    <property type="evidence" value="ECO:0007669"/>
    <property type="project" value="InterPro"/>
</dbReference>
<dbReference type="Pfam" id="PF01510">
    <property type="entry name" value="Amidase_2"/>
    <property type="match status" value="1"/>
</dbReference>
<name>A0A7T3KC70_9CAUD</name>
<dbReference type="Gene3D" id="3.40.80.10">
    <property type="entry name" value="Peptidoglycan recognition protein-like"/>
    <property type="match status" value="1"/>
</dbReference>
<organism evidence="4 5">
    <name type="scientific">Arthrobacter phage Wollypog</name>
    <dbReference type="NCBI Taxonomy" id="2790985"/>
    <lineage>
        <taxon>Viruses</taxon>
        <taxon>Duplodnaviria</taxon>
        <taxon>Heunggongvirae</taxon>
        <taxon>Uroviricota</taxon>
        <taxon>Caudoviricetes</taxon>
        <taxon>Wollypogvirus</taxon>
        <taxon>Wollypogvirus wollypog</taxon>
    </lineage>
</organism>
<dbReference type="EMBL" id="MW055913">
    <property type="protein sequence ID" value="QPX62576.1"/>
    <property type="molecule type" value="Genomic_DNA"/>
</dbReference>
<dbReference type="GO" id="GO:0042742">
    <property type="term" value="P:defense response to bacterium"/>
    <property type="evidence" value="ECO:0007669"/>
    <property type="project" value="UniProtKB-KW"/>
</dbReference>
<evidence type="ECO:0000256" key="1">
    <source>
        <dbReference type="ARBA" id="ARBA00022529"/>
    </source>
</evidence>
<evidence type="ECO:0000313" key="4">
    <source>
        <dbReference type="EMBL" id="QPX62576.1"/>
    </source>
</evidence>
<feature type="domain" description="N-acetylmuramoyl-L-alanine amidase" evidence="3">
    <location>
        <begin position="42"/>
        <end position="171"/>
    </location>
</feature>
<evidence type="ECO:0000259" key="3">
    <source>
        <dbReference type="Pfam" id="PF01510"/>
    </source>
</evidence>
<dbReference type="Proteomes" id="UP000595472">
    <property type="component" value="Segment"/>
</dbReference>
<sequence>MATGFYLLDNPQPHTQQWGYPRRGAKLTGTCIIHTAECAIDYEGADTAAEGTAVFIRNRSDYGSYHDLVDSDSIIEMVPFEYEAWQDSETNPWAVGISAAVTANDWLTIPVARRNKIYRNMAWCAADFVKYMKEAYNITVPLRRITGAQARAGVPGFCAHGDSGISRYDPGPDFDWALFFRYTQEALNGTVAAQASATAKKELDVAPKWKRMISKPADRRLAKGLEWYLKDASGKINENYASLGAGSYDIDLFIQGNGLFDGESIQVQFYLVNTKNGKREASGYFPQEVHGSTDGVFKASVRFKMPVAGKRLEVGVMSTSETAHLKVYGADVYNLG</sequence>
<evidence type="ECO:0000313" key="5">
    <source>
        <dbReference type="Proteomes" id="UP000595472"/>
    </source>
</evidence>
<gene>
    <name evidence="4" type="primary">24</name>
    <name evidence="4" type="ORF">SEA_WOLLYPOG_24</name>
</gene>
<keyword evidence="2" id="KW-0081">Bacteriolytic enzyme</keyword>
<dbReference type="GO" id="GO:0001897">
    <property type="term" value="P:symbiont-mediated cytolysis of host cell"/>
    <property type="evidence" value="ECO:0007669"/>
    <property type="project" value="UniProtKB-ARBA"/>
</dbReference>
<dbReference type="GeneID" id="77923955"/>
<dbReference type="KEGG" id="vg:77923955"/>
<dbReference type="SUPFAM" id="SSF55846">
    <property type="entry name" value="N-acetylmuramoyl-L-alanine amidase-like"/>
    <property type="match status" value="1"/>
</dbReference>
<dbReference type="InterPro" id="IPR036505">
    <property type="entry name" value="Amidase/PGRP_sf"/>
</dbReference>
<accession>A0A7T3KC70</accession>
<protein>
    <submittedName>
        <fullName evidence="4">Endolysin</fullName>
    </submittedName>
</protein>
<proteinExistence type="predicted"/>
<dbReference type="RefSeq" id="YP_010648515.1">
    <property type="nucleotide sequence ID" value="NC_070760.1"/>
</dbReference>
<reference evidence="4 5" key="1">
    <citation type="submission" date="2020-10" db="EMBL/GenBank/DDBJ databases">
        <authorList>
            <person name="Abad L.A."/>
            <person name="Alter J."/>
            <person name="Becerra C.Y."/>
            <person name="Boehle J."/>
            <person name="Bustos B."/>
            <person name="Connatser B.I."/>
            <person name="Cutright B."/>
            <person name="Gavin J."/>
            <person name="Gomez A.P."/>
            <person name="Grabar K."/>
            <person name="Hur E.Y."/>
            <person name="Ioh M.T."/>
            <person name="Joya-Campos L."/>
            <person name="Lauhon H.N."/>
            <person name="Lee S."/>
            <person name="Maranan R.T."/>
            <person name="Park Y.G."/>
            <person name="Priest M."/>
            <person name="Samuels S.O."/>
            <person name="Sarameh Y.J."/>
            <person name="Schreiber J.M."/>
            <person name="Shepard L."/>
            <person name="Sheth K.J."/>
            <person name="Silva C.A."/>
            <person name="Smyers G.M."/>
            <person name="Tam S."/>
            <person name="Tamura C.M."/>
            <person name="Wucher D.E."/>
            <person name="Donachie S.P."/>
            <person name="Reed F.A."/>
            <person name="Palecanda S."/>
            <person name="Chong R.A."/>
            <person name="Porter M.L."/>
            <person name="Garlena R.A."/>
            <person name="Russell D.A."/>
            <person name="Jacobs-Sera D."/>
            <person name="Hatfull G.F."/>
        </authorList>
    </citation>
    <scope>NUCLEOTIDE SEQUENCE [LARGE SCALE GENOMIC DNA]</scope>
</reference>
<keyword evidence="5" id="KW-1185">Reference proteome</keyword>
<keyword evidence="1" id="KW-0929">Antimicrobial</keyword>
<evidence type="ECO:0000256" key="2">
    <source>
        <dbReference type="ARBA" id="ARBA00022638"/>
    </source>
</evidence>
<dbReference type="InterPro" id="IPR002502">
    <property type="entry name" value="Amidase_domain"/>
</dbReference>